<keyword evidence="4" id="KW-0805">Transcription regulation</keyword>
<protein>
    <submittedName>
        <fullName evidence="12 13">Uncharacterized protein LOC115886166 isoform X1</fullName>
    </submittedName>
</protein>
<dbReference type="CTD" id="33419"/>
<feature type="compositionally biased region" description="Basic residues" evidence="9">
    <location>
        <begin position="493"/>
        <end position="506"/>
    </location>
</feature>
<evidence type="ECO:0000256" key="9">
    <source>
        <dbReference type="SAM" id="MobiDB-lite"/>
    </source>
</evidence>
<dbReference type="RefSeq" id="XP_030761097.1">
    <property type="nucleotide sequence ID" value="XM_030905237.1"/>
</dbReference>
<feature type="compositionally biased region" description="Polar residues" evidence="9">
    <location>
        <begin position="18"/>
        <end position="40"/>
    </location>
</feature>
<feature type="compositionally biased region" description="Polar residues" evidence="9">
    <location>
        <begin position="508"/>
        <end position="520"/>
    </location>
</feature>
<dbReference type="RefSeq" id="XP_030761100.1">
    <property type="nucleotide sequence ID" value="XM_030905240.1"/>
</dbReference>
<evidence type="ECO:0000313" key="14">
    <source>
        <dbReference type="RefSeq" id="XP_030761099.1"/>
    </source>
</evidence>
<evidence type="ECO:0000313" key="13">
    <source>
        <dbReference type="RefSeq" id="XP_030761098.1"/>
    </source>
</evidence>
<proteinExistence type="inferred from homology"/>
<feature type="compositionally biased region" description="Low complexity" evidence="9">
    <location>
        <begin position="118"/>
        <end position="132"/>
    </location>
</feature>
<feature type="domain" description="Cysteine/serine-rich nuclear protein N-terminal" evidence="10">
    <location>
        <begin position="166"/>
        <end position="375"/>
    </location>
</feature>
<comment type="similarity">
    <text evidence="2">Belongs to the AXUD1 family.</text>
</comment>
<feature type="compositionally biased region" description="Low complexity" evidence="9">
    <location>
        <begin position="521"/>
        <end position="555"/>
    </location>
</feature>
<dbReference type="KEGG" id="soy:115886166"/>
<evidence type="ECO:0000256" key="2">
    <source>
        <dbReference type="ARBA" id="ARBA00008548"/>
    </source>
</evidence>
<evidence type="ECO:0000313" key="15">
    <source>
        <dbReference type="RefSeq" id="XP_030761100.1"/>
    </source>
</evidence>
<evidence type="ECO:0000259" key="10">
    <source>
        <dbReference type="Pfam" id="PF16019"/>
    </source>
</evidence>
<reference evidence="12 13" key="1">
    <citation type="submission" date="2025-04" db="UniProtKB">
        <authorList>
            <consortium name="RefSeq"/>
        </authorList>
    </citation>
    <scope>IDENTIFICATION</scope>
    <source>
        <tissue evidence="12 13">Gonads</tissue>
    </source>
</reference>
<keyword evidence="6" id="KW-0010">Activator</keyword>
<evidence type="ECO:0000256" key="4">
    <source>
        <dbReference type="ARBA" id="ARBA00023015"/>
    </source>
</evidence>
<dbReference type="Pfam" id="PF16019">
    <property type="entry name" value="CSRNP_N"/>
    <property type="match status" value="1"/>
</dbReference>
<dbReference type="GO" id="GO:0006915">
    <property type="term" value="P:apoptotic process"/>
    <property type="evidence" value="ECO:0007669"/>
    <property type="project" value="UniProtKB-KW"/>
</dbReference>
<dbReference type="AlphaFoldDB" id="A0A6J2YCB9"/>
<evidence type="ECO:0000256" key="6">
    <source>
        <dbReference type="ARBA" id="ARBA00023159"/>
    </source>
</evidence>
<dbReference type="GO" id="GO:0005634">
    <property type="term" value="C:nucleus"/>
    <property type="evidence" value="ECO:0007669"/>
    <property type="project" value="UniProtKB-SubCell"/>
</dbReference>
<keyword evidence="3" id="KW-0053">Apoptosis</keyword>
<keyword evidence="7" id="KW-0804">Transcription</keyword>
<accession>A0A6J2YCB9</accession>
<gene>
    <name evidence="12 13 14 15" type="primary">LOC115886166</name>
</gene>
<dbReference type="PANTHER" id="PTHR13580:SF9">
    <property type="entry name" value="AXIN1 UP-REGULATED 1, ISOFORM A"/>
    <property type="match status" value="1"/>
</dbReference>
<evidence type="ECO:0000313" key="11">
    <source>
        <dbReference type="Proteomes" id="UP000504635"/>
    </source>
</evidence>
<evidence type="ECO:0000256" key="1">
    <source>
        <dbReference type="ARBA" id="ARBA00004123"/>
    </source>
</evidence>
<dbReference type="RefSeq" id="XP_030761099.1">
    <property type="nucleotide sequence ID" value="XM_030905239.1"/>
</dbReference>
<dbReference type="GeneID" id="115886166"/>
<keyword evidence="11" id="KW-1185">Reference proteome</keyword>
<keyword evidence="5" id="KW-0238">DNA-binding</keyword>
<dbReference type="InterPro" id="IPR031972">
    <property type="entry name" value="CSRNP_N"/>
</dbReference>
<keyword evidence="8" id="KW-0539">Nucleus</keyword>
<comment type="subcellular location">
    <subcellularLocation>
        <location evidence="1">Nucleus</location>
    </subcellularLocation>
</comment>
<dbReference type="Proteomes" id="UP000504635">
    <property type="component" value="Unplaced"/>
</dbReference>
<dbReference type="RefSeq" id="XP_030761098.1">
    <property type="nucleotide sequence ID" value="XM_030905238.1"/>
</dbReference>
<evidence type="ECO:0000256" key="7">
    <source>
        <dbReference type="ARBA" id="ARBA00023163"/>
    </source>
</evidence>
<feature type="region of interest" description="Disordered" evidence="9">
    <location>
        <begin position="1"/>
        <end position="135"/>
    </location>
</feature>
<evidence type="ECO:0000256" key="8">
    <source>
        <dbReference type="ARBA" id="ARBA00023242"/>
    </source>
</evidence>
<organism evidence="11 12">
    <name type="scientific">Sitophilus oryzae</name>
    <name type="common">Rice weevil</name>
    <name type="synonym">Curculio oryzae</name>
    <dbReference type="NCBI Taxonomy" id="7048"/>
    <lineage>
        <taxon>Eukaryota</taxon>
        <taxon>Metazoa</taxon>
        <taxon>Ecdysozoa</taxon>
        <taxon>Arthropoda</taxon>
        <taxon>Hexapoda</taxon>
        <taxon>Insecta</taxon>
        <taxon>Pterygota</taxon>
        <taxon>Neoptera</taxon>
        <taxon>Endopterygota</taxon>
        <taxon>Coleoptera</taxon>
        <taxon>Polyphaga</taxon>
        <taxon>Cucujiformia</taxon>
        <taxon>Curculionidae</taxon>
        <taxon>Dryophthorinae</taxon>
        <taxon>Sitophilus</taxon>
    </lineage>
</organism>
<dbReference type="OrthoDB" id="5946974at2759"/>
<dbReference type="GO" id="GO:0043565">
    <property type="term" value="F:sequence-specific DNA binding"/>
    <property type="evidence" value="ECO:0007669"/>
    <property type="project" value="TreeGrafter"/>
</dbReference>
<dbReference type="InterPro" id="IPR023260">
    <property type="entry name" value="Cys/Ser-rich_nuc_prot"/>
</dbReference>
<dbReference type="PRINTS" id="PR02031">
    <property type="entry name" value="CYSSERRICHNP"/>
</dbReference>
<feature type="region of interest" description="Disordered" evidence="9">
    <location>
        <begin position="486"/>
        <end position="586"/>
    </location>
</feature>
<evidence type="ECO:0000256" key="5">
    <source>
        <dbReference type="ARBA" id="ARBA00023125"/>
    </source>
</evidence>
<name>A0A6J2YCB9_SITOR</name>
<evidence type="ECO:0000256" key="3">
    <source>
        <dbReference type="ARBA" id="ARBA00022703"/>
    </source>
</evidence>
<dbReference type="GO" id="GO:0000981">
    <property type="term" value="F:DNA-binding transcription factor activity, RNA polymerase II-specific"/>
    <property type="evidence" value="ECO:0007669"/>
    <property type="project" value="TreeGrafter"/>
</dbReference>
<sequence length="747" mass="81679">MGSSESSLDSLKGYDKSIQLSESPATMSDSFKSTDAQPSDQEIMALAIHEGEDSATESLPATEELVEEPHDRSDGSDSGLGSEIAEERVDNAPNAPSYESDSETTFLDRINESEPSTSKAGEQESSGASSSSRPISDLVAILKKGPTKSNLKRKLQLEETDQPKVKKKRGITFDSVTVFYFPRAQGFTCVPSQGGSTLGMAAQHHQVRKFSIMEHANEQRRIHRQLVQQLRAERSVNFGPLTWSSDDSDSEDELSDASESEMDLDNYYFLQPVPTRQRRALLRASGVRKIDSMEKDECRNIRTSRESCGCGCKGYCDPDTCSCSQAGIKCQVDRLNFPCGCTKDNCGNSTGRIEFNPVRVRTHFIHTLMRLELEKKQEEELREKRHNWMNNERLQQDSVQMNVVSKCSGQLLRDISLNAYIEVENCVNSGSFTNLHYGAPGEGPGGLGGGGGVVGGSNSSTAGFGELPESDDSFDLYQYRENCYREQADRKQQHQAHQQHHHHHQHQPFTSQLACSANHHQQVFTQQQQQQPTPATTQFDPRFASSSTESPSAFSGQQHPNAPVHPYAPAIAPPPPNTTAPTTGINQYGNAASAQQFHATFGAGAVAEFATNGAGGGGGGIGNGAAFNTYAGIYGNFQQQIPANSFDQFPQAEHYANETKENQYTNLNTVSTSSKLESSFSDLLNNRYAYATYEETTSFANSTPDQPTASAVANVADRIVNPEANPDDCDENFGEIIKKTMVETVSA</sequence>
<dbReference type="PANTHER" id="PTHR13580">
    <property type="entry name" value="TGF-BETA INDUCED APOPTOSIS PROTEIN"/>
    <property type="match status" value="1"/>
</dbReference>
<evidence type="ECO:0000313" key="12">
    <source>
        <dbReference type="RefSeq" id="XP_030761097.1"/>
    </source>
</evidence>